<sequence>MIAEIGDCARDWNETKKCNKNWKCNSKYTQKNKIWKLTSDFCTLFYRYEINFQ</sequence>
<accession>F9GRM1</accession>
<dbReference type="EMBL" id="AFQO01000017">
    <property type="protein sequence ID" value="EGT74008.1"/>
    <property type="molecule type" value="Genomic_DNA"/>
</dbReference>
<reference evidence="1 2" key="1">
    <citation type="journal article" date="2011" name="J. Bacteriol.">
        <title>Genome Sequences for Five Strains of the Emerging Pathogen Haemophilus haemolyticus.</title>
        <authorList>
            <person name="Jordan I.K."/>
            <person name="Conley A.B."/>
            <person name="Antonov I.V."/>
            <person name="Arthur R.A."/>
            <person name="Cook E.D."/>
            <person name="Cooper G.P."/>
            <person name="Jones B.L."/>
            <person name="Knipe K.M."/>
            <person name="Lee K.J."/>
            <person name="Liu X."/>
            <person name="Mitchell G.J."/>
            <person name="Pande P.R."/>
            <person name="Petit R.A."/>
            <person name="Qin S."/>
            <person name="Rajan V.N."/>
            <person name="Sarda S."/>
            <person name="Sebastian A."/>
            <person name="Tang S."/>
            <person name="Thapliyal R."/>
            <person name="Varghese N.J."/>
            <person name="Ye T."/>
            <person name="Katz L.S."/>
            <person name="Wang X."/>
            <person name="Rowe L."/>
            <person name="Frace M."/>
            <person name="Mayer L.W."/>
        </authorList>
    </citation>
    <scope>NUCLEOTIDE SEQUENCE [LARGE SCALE GENOMIC DNA]</scope>
    <source>
        <strain evidence="1 2">M19501</strain>
    </source>
</reference>
<comment type="caution">
    <text evidence="1">The sequence shown here is derived from an EMBL/GenBank/DDBJ whole genome shotgun (WGS) entry which is preliminary data.</text>
</comment>
<organism evidence="1 2">
    <name type="scientific">Haemophilus haemolyticus M19501</name>
    <dbReference type="NCBI Taxonomy" id="1028803"/>
    <lineage>
        <taxon>Bacteria</taxon>
        <taxon>Pseudomonadati</taxon>
        <taxon>Pseudomonadota</taxon>
        <taxon>Gammaproteobacteria</taxon>
        <taxon>Pasteurellales</taxon>
        <taxon>Pasteurellaceae</taxon>
        <taxon>Haemophilus</taxon>
    </lineage>
</organism>
<dbReference type="Proteomes" id="UP000003258">
    <property type="component" value="Unassembled WGS sequence"/>
</dbReference>
<evidence type="ECO:0000313" key="1">
    <source>
        <dbReference type="EMBL" id="EGT74008.1"/>
    </source>
</evidence>
<proteinExistence type="predicted"/>
<protein>
    <submittedName>
        <fullName evidence="1">Uncharacterized protein</fullName>
    </submittedName>
</protein>
<name>F9GRM1_HAEHA</name>
<gene>
    <name evidence="1" type="ORF">GG9_1716</name>
</gene>
<evidence type="ECO:0000313" key="2">
    <source>
        <dbReference type="Proteomes" id="UP000003258"/>
    </source>
</evidence>
<dbReference type="AlphaFoldDB" id="F9GRM1"/>